<comment type="caution">
    <text evidence="1">The sequence shown here is derived from an EMBL/GenBank/DDBJ whole genome shotgun (WGS) entry which is preliminary data.</text>
</comment>
<gene>
    <name evidence="1" type="ORF">HDU87_003713</name>
</gene>
<dbReference type="InterPro" id="IPR051961">
    <property type="entry name" value="Fungal_Metabolite_Diox"/>
</dbReference>
<dbReference type="EMBL" id="JADGJQ010000028">
    <property type="protein sequence ID" value="KAJ3178161.1"/>
    <property type="molecule type" value="Genomic_DNA"/>
</dbReference>
<organism evidence="1 2">
    <name type="scientific">Geranomyces variabilis</name>
    <dbReference type="NCBI Taxonomy" id="109894"/>
    <lineage>
        <taxon>Eukaryota</taxon>
        <taxon>Fungi</taxon>
        <taxon>Fungi incertae sedis</taxon>
        <taxon>Chytridiomycota</taxon>
        <taxon>Chytridiomycota incertae sedis</taxon>
        <taxon>Chytridiomycetes</taxon>
        <taxon>Spizellomycetales</taxon>
        <taxon>Powellomycetaceae</taxon>
        <taxon>Geranomyces</taxon>
    </lineage>
</organism>
<reference evidence="1" key="1">
    <citation type="submission" date="2020-05" db="EMBL/GenBank/DDBJ databases">
        <title>Phylogenomic resolution of chytrid fungi.</title>
        <authorList>
            <person name="Stajich J.E."/>
            <person name="Amses K."/>
            <person name="Simmons R."/>
            <person name="Seto K."/>
            <person name="Myers J."/>
            <person name="Bonds A."/>
            <person name="Quandt C.A."/>
            <person name="Barry K."/>
            <person name="Liu P."/>
            <person name="Grigoriev I."/>
            <person name="Longcore J.E."/>
            <person name="James T.Y."/>
        </authorList>
    </citation>
    <scope>NUCLEOTIDE SEQUENCE</scope>
    <source>
        <strain evidence="1">JEL0379</strain>
    </source>
</reference>
<dbReference type="InterPro" id="IPR008775">
    <property type="entry name" value="Phytyl_CoA_dOase-like"/>
</dbReference>
<dbReference type="PANTHER" id="PTHR37563:SF2">
    <property type="entry name" value="PHYTANOYL-COA DIOXYGENASE FAMILY PROTEIN (AFU_ORTHOLOGUE AFUA_2G03330)"/>
    <property type="match status" value="1"/>
</dbReference>
<dbReference type="SUPFAM" id="SSF51197">
    <property type="entry name" value="Clavaminate synthase-like"/>
    <property type="match status" value="1"/>
</dbReference>
<sequence>MAQQHYYVIGLSASENDEDAPLPPHLESLILSTTPTCTILDQKTHGNALLIECCSSQPEASILAHLEQVVRCHAETYVSAPCRIPIRTWTAEQLTADAFSESGLTVFPNAVSDSDVRLLRSLCATRIAKAHAVLAANHAGIDVGRAAFAFKEIASRGLERFDLLLSANDNPDDVDIVARIVQNGVWMPLIRKLLHADADDDDARPVPCAVSVVYSRPGADTQSWHADGVPASPPYAVCVFLPLVDLTHETGYTQFWPGTQASRGLLGFGPAAEVCGATFDGMVSSGSAVVYDYGTLHRGLGNNSGEIRPVLQVVYHVPEWKDTKNYGTEILLRE</sequence>
<dbReference type="Proteomes" id="UP001212152">
    <property type="component" value="Unassembled WGS sequence"/>
</dbReference>
<name>A0AAD5TJH4_9FUNG</name>
<dbReference type="Gene3D" id="2.60.120.620">
    <property type="entry name" value="q2cbj1_9rhob like domain"/>
    <property type="match status" value="1"/>
</dbReference>
<dbReference type="AlphaFoldDB" id="A0AAD5TJH4"/>
<evidence type="ECO:0008006" key="3">
    <source>
        <dbReference type="Google" id="ProtNLM"/>
    </source>
</evidence>
<accession>A0AAD5TJH4</accession>
<dbReference type="Pfam" id="PF05721">
    <property type="entry name" value="PhyH"/>
    <property type="match status" value="1"/>
</dbReference>
<keyword evidence="2" id="KW-1185">Reference proteome</keyword>
<dbReference type="PANTHER" id="PTHR37563">
    <property type="entry name" value="PHYTANOYL-COA DIOXYGENASE FAMILY PROTEIN (AFU_ORTHOLOGUE AFUA_2G03330)"/>
    <property type="match status" value="1"/>
</dbReference>
<protein>
    <recommendedName>
        <fullName evidence="3">Phytanoyl-CoA dioxygenase</fullName>
    </recommendedName>
</protein>
<evidence type="ECO:0000313" key="1">
    <source>
        <dbReference type="EMBL" id="KAJ3178161.1"/>
    </source>
</evidence>
<evidence type="ECO:0000313" key="2">
    <source>
        <dbReference type="Proteomes" id="UP001212152"/>
    </source>
</evidence>
<proteinExistence type="predicted"/>